<feature type="chain" id="PRO_5042517504" evidence="1">
    <location>
        <begin position="35"/>
        <end position="165"/>
    </location>
</feature>
<accession>A0AAJ5X8H8</accession>
<dbReference type="KEGG" id="acob:P0Y56_05690"/>
<keyword evidence="1" id="KW-0732">Signal</keyword>
<protein>
    <submittedName>
        <fullName evidence="2">DUF2141 domain-containing protein</fullName>
    </submittedName>
</protein>
<dbReference type="InterPro" id="IPR018673">
    <property type="entry name" value="DUF2141"/>
</dbReference>
<dbReference type="EMBL" id="CP119316">
    <property type="protein sequence ID" value="WEK47787.1"/>
    <property type="molecule type" value="Genomic_DNA"/>
</dbReference>
<feature type="signal peptide" evidence="1">
    <location>
        <begin position="1"/>
        <end position="34"/>
    </location>
</feature>
<organism evidence="2 3">
    <name type="scientific">Candidatus Andeanibacterium colombiense</name>
    <dbReference type="NCBI Taxonomy" id="3121345"/>
    <lineage>
        <taxon>Bacteria</taxon>
        <taxon>Pseudomonadati</taxon>
        <taxon>Pseudomonadota</taxon>
        <taxon>Alphaproteobacteria</taxon>
        <taxon>Sphingomonadales</taxon>
        <taxon>Sphingomonadaceae</taxon>
        <taxon>Candidatus Andeanibacterium</taxon>
    </lineage>
</organism>
<proteinExistence type="predicted"/>
<dbReference type="Pfam" id="PF09912">
    <property type="entry name" value="DUF2141"/>
    <property type="match status" value="1"/>
</dbReference>
<evidence type="ECO:0000313" key="2">
    <source>
        <dbReference type="EMBL" id="WEK47787.1"/>
    </source>
</evidence>
<evidence type="ECO:0000313" key="3">
    <source>
        <dbReference type="Proteomes" id="UP001218362"/>
    </source>
</evidence>
<evidence type="ECO:0000256" key="1">
    <source>
        <dbReference type="SAM" id="SignalP"/>
    </source>
</evidence>
<dbReference type="AlphaFoldDB" id="A0AAJ5X8H8"/>
<reference evidence="2" key="1">
    <citation type="submission" date="2023-03" db="EMBL/GenBank/DDBJ databases">
        <title>Andean soil-derived lignocellulolytic bacterial consortium as a source of novel taxa and putative plastic-active enzymes.</title>
        <authorList>
            <person name="Diaz-Garcia L."/>
            <person name="Chuvochina M."/>
            <person name="Feuerriegel G."/>
            <person name="Bunk B."/>
            <person name="Sproer C."/>
            <person name="Streit W.R."/>
            <person name="Rodriguez L.M."/>
            <person name="Overmann J."/>
            <person name="Jimenez D.J."/>
        </authorList>
    </citation>
    <scope>NUCLEOTIDE SEQUENCE</scope>
    <source>
        <strain evidence="2">MAG 26</strain>
    </source>
</reference>
<dbReference type="Proteomes" id="UP001218362">
    <property type="component" value="Chromosome"/>
</dbReference>
<sequence>MKHPLFSNARGAKTLFIPAAGLLAIGLAAAPAQAEECTGTPSATKMYVDVQGVLNSNGLIAVTLYADNSKKFLAKHGSLYVGRVPAKAGTTRVCIYVPKPAVYAIAVYHDVDGNRKFNRSGIGFPAEPYGFANNASTLAGLPSFKSVRISVPRDGFETSIRLKQP</sequence>
<name>A0AAJ5X8H8_9SPHN</name>
<gene>
    <name evidence="2" type="ORF">P0Y56_05690</name>
</gene>